<dbReference type="AlphaFoldDB" id="A0A1Y2FDR7"/>
<dbReference type="PANTHER" id="PTHR20858:SF17">
    <property type="entry name" value="HYDROXYMETHYLPYRIMIDINE_PHOSPHOMETHYLPYRIMIDINE KINASE THI20-RELATED"/>
    <property type="match status" value="1"/>
</dbReference>
<dbReference type="Pfam" id="PF03070">
    <property type="entry name" value="TENA_THI-4"/>
    <property type="match status" value="1"/>
</dbReference>
<evidence type="ECO:0000259" key="6">
    <source>
        <dbReference type="Pfam" id="PF08543"/>
    </source>
</evidence>
<protein>
    <submittedName>
        <fullName evidence="7">Thiamin biosynthesis protein (Thi-4)</fullName>
    </submittedName>
</protein>
<organism evidence="7 8">
    <name type="scientific">Protomyces lactucae-debilis</name>
    <dbReference type="NCBI Taxonomy" id="2754530"/>
    <lineage>
        <taxon>Eukaryota</taxon>
        <taxon>Fungi</taxon>
        <taxon>Dikarya</taxon>
        <taxon>Ascomycota</taxon>
        <taxon>Taphrinomycotina</taxon>
        <taxon>Taphrinomycetes</taxon>
        <taxon>Taphrinales</taxon>
        <taxon>Protomycetaceae</taxon>
        <taxon>Protomyces</taxon>
    </lineage>
</organism>
<dbReference type="NCBIfam" id="TIGR04306">
    <property type="entry name" value="salvage_TenA"/>
    <property type="match status" value="1"/>
</dbReference>
<dbReference type="SUPFAM" id="SSF53613">
    <property type="entry name" value="Ribokinase-like"/>
    <property type="match status" value="1"/>
</dbReference>
<dbReference type="RefSeq" id="XP_040724950.1">
    <property type="nucleotide sequence ID" value="XM_040867815.1"/>
</dbReference>
<gene>
    <name evidence="7" type="ORF">BCR37DRAFT_348045</name>
</gene>
<dbReference type="STRING" id="56484.A0A1Y2FDR7"/>
<evidence type="ECO:0000313" key="8">
    <source>
        <dbReference type="Proteomes" id="UP000193685"/>
    </source>
</evidence>
<evidence type="ECO:0000256" key="4">
    <source>
        <dbReference type="ARBA" id="ARBA00022840"/>
    </source>
</evidence>
<evidence type="ECO:0000256" key="3">
    <source>
        <dbReference type="ARBA" id="ARBA00022777"/>
    </source>
</evidence>
<dbReference type="OrthoDB" id="10028886at2759"/>
<evidence type="ECO:0000256" key="2">
    <source>
        <dbReference type="ARBA" id="ARBA00022741"/>
    </source>
</evidence>
<dbReference type="Gene3D" id="3.40.1190.20">
    <property type="match status" value="1"/>
</dbReference>
<dbReference type="InterPro" id="IPR013749">
    <property type="entry name" value="PM/HMP-P_kinase-1"/>
</dbReference>
<dbReference type="InterPro" id="IPR027574">
    <property type="entry name" value="Thiaminase_II"/>
</dbReference>
<evidence type="ECO:0000259" key="5">
    <source>
        <dbReference type="Pfam" id="PF03070"/>
    </source>
</evidence>
<dbReference type="FunFam" id="1.20.910.10:FF:000003">
    <property type="entry name" value="Hydroxymethylpyrimidine/phosphomethylpyrimidine kinase THI20"/>
    <property type="match status" value="1"/>
</dbReference>
<reference evidence="7 8" key="1">
    <citation type="submission" date="2016-07" db="EMBL/GenBank/DDBJ databases">
        <title>Pervasive Adenine N6-methylation of Active Genes in Fungi.</title>
        <authorList>
            <consortium name="DOE Joint Genome Institute"/>
            <person name="Mondo S.J."/>
            <person name="Dannebaum R.O."/>
            <person name="Kuo R.C."/>
            <person name="Labutti K."/>
            <person name="Haridas S."/>
            <person name="Kuo A."/>
            <person name="Salamov A."/>
            <person name="Ahrendt S.R."/>
            <person name="Lipzen A."/>
            <person name="Sullivan W."/>
            <person name="Andreopoulos W.B."/>
            <person name="Clum A."/>
            <person name="Lindquist E."/>
            <person name="Daum C."/>
            <person name="Ramamoorthy G.K."/>
            <person name="Gryganskyi A."/>
            <person name="Culley D."/>
            <person name="Magnuson J.K."/>
            <person name="James T.Y."/>
            <person name="O'Malley M.A."/>
            <person name="Stajich J.E."/>
            <person name="Spatafora J.W."/>
            <person name="Visel A."/>
            <person name="Grigoriev I.V."/>
        </authorList>
    </citation>
    <scope>NUCLEOTIDE SEQUENCE [LARGE SCALE GENOMIC DNA]</scope>
    <source>
        <strain evidence="7 8">12-1054</strain>
    </source>
</reference>
<evidence type="ECO:0000256" key="1">
    <source>
        <dbReference type="ARBA" id="ARBA00022679"/>
    </source>
</evidence>
<dbReference type="Gene3D" id="1.20.910.10">
    <property type="entry name" value="Heme oxygenase-like"/>
    <property type="match status" value="1"/>
</dbReference>
<dbReference type="GO" id="GO:0005829">
    <property type="term" value="C:cytosol"/>
    <property type="evidence" value="ECO:0007669"/>
    <property type="project" value="TreeGrafter"/>
</dbReference>
<keyword evidence="4" id="KW-0067">ATP-binding</keyword>
<comment type="caution">
    <text evidence="7">The sequence shown here is derived from an EMBL/GenBank/DDBJ whole genome shotgun (WGS) entry which is preliminary data.</text>
</comment>
<dbReference type="InterPro" id="IPR029056">
    <property type="entry name" value="Ribokinase-like"/>
</dbReference>
<dbReference type="InterPro" id="IPR016084">
    <property type="entry name" value="Haem_Oase-like_multi-hlx"/>
</dbReference>
<dbReference type="GO" id="GO:0005524">
    <property type="term" value="F:ATP binding"/>
    <property type="evidence" value="ECO:0007669"/>
    <property type="project" value="UniProtKB-KW"/>
</dbReference>
<dbReference type="NCBIfam" id="TIGR00097">
    <property type="entry name" value="HMP-P_kinase"/>
    <property type="match status" value="1"/>
</dbReference>
<dbReference type="GeneID" id="63784414"/>
<dbReference type="CDD" id="cd01169">
    <property type="entry name" value="HMPP_kinase"/>
    <property type="match status" value="1"/>
</dbReference>
<dbReference type="SUPFAM" id="SSF48613">
    <property type="entry name" value="Heme oxygenase-like"/>
    <property type="match status" value="1"/>
</dbReference>
<dbReference type="GO" id="GO:0008902">
    <property type="term" value="F:hydroxymethylpyrimidine kinase activity"/>
    <property type="evidence" value="ECO:0007669"/>
    <property type="project" value="TreeGrafter"/>
</dbReference>
<keyword evidence="1" id="KW-0808">Transferase</keyword>
<keyword evidence="8" id="KW-1185">Reference proteome</keyword>
<dbReference type="GO" id="GO:0050334">
    <property type="term" value="F:thiaminase activity"/>
    <property type="evidence" value="ECO:0007669"/>
    <property type="project" value="InterPro"/>
</dbReference>
<dbReference type="GO" id="GO:0008972">
    <property type="term" value="F:phosphomethylpyrimidine kinase activity"/>
    <property type="evidence" value="ECO:0007669"/>
    <property type="project" value="InterPro"/>
</dbReference>
<keyword evidence="2" id="KW-0547">Nucleotide-binding</keyword>
<dbReference type="FunFam" id="3.40.1190.20:FF:000003">
    <property type="entry name" value="Phosphomethylpyrimidine kinase ThiD"/>
    <property type="match status" value="1"/>
</dbReference>
<dbReference type="InterPro" id="IPR004399">
    <property type="entry name" value="HMP/HMP-P_kinase_dom"/>
</dbReference>
<dbReference type="Pfam" id="PF08543">
    <property type="entry name" value="Phos_pyr_kin"/>
    <property type="match status" value="1"/>
</dbReference>
<dbReference type="CDD" id="cd19367">
    <property type="entry name" value="TenA_C_ScTHI20-like"/>
    <property type="match status" value="1"/>
</dbReference>
<keyword evidence="3" id="KW-0418">Kinase</keyword>
<evidence type="ECO:0000313" key="7">
    <source>
        <dbReference type="EMBL" id="ORY81574.1"/>
    </source>
</evidence>
<dbReference type="InterPro" id="IPR004305">
    <property type="entry name" value="Thiaminase-2/PQQC"/>
</dbReference>
<dbReference type="PANTHER" id="PTHR20858">
    <property type="entry name" value="PHOSPHOMETHYLPYRIMIDINE KINASE"/>
    <property type="match status" value="1"/>
</dbReference>
<dbReference type="OMA" id="FWEMFPY"/>
<feature type="domain" description="Thiaminase-2/PQQC" evidence="5">
    <location>
        <begin position="302"/>
        <end position="509"/>
    </location>
</feature>
<dbReference type="GO" id="GO:0009228">
    <property type="term" value="P:thiamine biosynthetic process"/>
    <property type="evidence" value="ECO:0007669"/>
    <property type="project" value="InterPro"/>
</dbReference>
<sequence length="514" mass="56197">MIARVLTVAGSDSGGGAGIQADLKVMTAHNVYGMSVITAVTSQNTLAVDAVQLMDAEMLEKQFRSVVSDLGCDAVKTGMLGDRKNVIMLASLLREYKLNNLVVDPVMVATTGARLLSMDAVEAYMNLLLPIAQVVTPNLEEARLLLAEARGVPFKSVPAIDSVEAMRQAAKELSLLGPKYVLVKGGHLPLNEHMHKQDSPNRTGALVADVLYGADTFHVMVSKWSPSRNTHGTGCSLASAIACQLAQGKGMPEACQEAISYVHGAIQHSFDLGSGSGPLNHMYRMSQLPFTPGAFIDFLIKHPKVQPAWTAYTEHSFVKGLQDGSLPLDAFKKFLRQDYLYLVQYARLTALAAYKCDRLEDIAGSARVILHIEEELKLHVSYCQSFGISKAELENGQESIACTVYTRYIESIGNSKDWLSLQVALAACLVGYGAVGERLAKSPKTDRSSVYWAWIQNYAADDYTQAVKTGRALSERHAMQCSPSKVEELVEIFRRVTEYEANFWTSAMESDNQN</sequence>
<accession>A0A1Y2FDR7</accession>
<proteinExistence type="predicted"/>
<name>A0A1Y2FDR7_PROLT</name>
<dbReference type="EMBL" id="MCFI01000011">
    <property type="protein sequence ID" value="ORY81574.1"/>
    <property type="molecule type" value="Genomic_DNA"/>
</dbReference>
<dbReference type="Proteomes" id="UP000193685">
    <property type="component" value="Unassembled WGS sequence"/>
</dbReference>
<feature type="domain" description="Pyridoxamine kinase/Phosphomethylpyrimidine kinase" evidence="6">
    <location>
        <begin position="12"/>
        <end position="280"/>
    </location>
</feature>